<reference evidence="4" key="1">
    <citation type="journal article" date="2019" name="Int. J. Syst. Evol. Microbiol.">
        <title>The Global Catalogue of Microorganisms (GCM) 10K type strain sequencing project: providing services to taxonomists for standard genome sequencing and annotation.</title>
        <authorList>
            <consortium name="The Broad Institute Genomics Platform"/>
            <consortium name="The Broad Institute Genome Sequencing Center for Infectious Disease"/>
            <person name="Wu L."/>
            <person name="Ma J."/>
        </authorList>
    </citation>
    <scope>NUCLEOTIDE SEQUENCE [LARGE SCALE GENOMIC DNA]</scope>
    <source>
        <strain evidence="4">JCM 16545</strain>
    </source>
</reference>
<name>A0ABW4X292_9BACT</name>
<organism evidence="3 4">
    <name type="scientific">Pontibacter silvestris</name>
    <dbReference type="NCBI Taxonomy" id="2305183"/>
    <lineage>
        <taxon>Bacteria</taxon>
        <taxon>Pseudomonadati</taxon>
        <taxon>Bacteroidota</taxon>
        <taxon>Cytophagia</taxon>
        <taxon>Cytophagales</taxon>
        <taxon>Hymenobacteraceae</taxon>
        <taxon>Pontibacter</taxon>
    </lineage>
</organism>
<evidence type="ECO:0000313" key="3">
    <source>
        <dbReference type="EMBL" id="MFD2068623.1"/>
    </source>
</evidence>
<dbReference type="Pfam" id="PF01757">
    <property type="entry name" value="Acyl_transf_3"/>
    <property type="match status" value="1"/>
</dbReference>
<dbReference type="InterPro" id="IPR050879">
    <property type="entry name" value="Acyltransferase_3"/>
</dbReference>
<evidence type="ECO:0000259" key="2">
    <source>
        <dbReference type="Pfam" id="PF01757"/>
    </source>
</evidence>
<protein>
    <submittedName>
        <fullName evidence="3">Acyltransferase family protein</fullName>
        <ecNumber evidence="3">2.3.-.-</ecNumber>
    </submittedName>
</protein>
<feature type="transmembrane region" description="Helical" evidence="1">
    <location>
        <begin position="284"/>
        <end position="303"/>
    </location>
</feature>
<keyword evidence="3" id="KW-0012">Acyltransferase</keyword>
<feature type="transmembrane region" description="Helical" evidence="1">
    <location>
        <begin position="241"/>
        <end position="258"/>
    </location>
</feature>
<feature type="transmembrane region" description="Helical" evidence="1">
    <location>
        <begin position="181"/>
        <end position="203"/>
    </location>
</feature>
<dbReference type="PANTHER" id="PTHR23028:SF53">
    <property type="entry name" value="ACYL_TRANSF_3 DOMAIN-CONTAINING PROTEIN"/>
    <property type="match status" value="1"/>
</dbReference>
<keyword evidence="1" id="KW-0812">Transmembrane</keyword>
<dbReference type="EC" id="2.3.-.-" evidence="3"/>
<dbReference type="EMBL" id="JBHUHV010000054">
    <property type="protein sequence ID" value="MFD2068623.1"/>
    <property type="molecule type" value="Genomic_DNA"/>
</dbReference>
<proteinExistence type="predicted"/>
<comment type="caution">
    <text evidence="3">The sequence shown here is derived from an EMBL/GenBank/DDBJ whole genome shotgun (WGS) entry which is preliminary data.</text>
</comment>
<evidence type="ECO:0000313" key="4">
    <source>
        <dbReference type="Proteomes" id="UP001597369"/>
    </source>
</evidence>
<evidence type="ECO:0000256" key="1">
    <source>
        <dbReference type="SAM" id="Phobius"/>
    </source>
</evidence>
<feature type="transmembrane region" description="Helical" evidence="1">
    <location>
        <begin position="315"/>
        <end position="337"/>
    </location>
</feature>
<keyword evidence="1" id="KW-0472">Membrane</keyword>
<dbReference type="GO" id="GO:0016746">
    <property type="term" value="F:acyltransferase activity"/>
    <property type="evidence" value="ECO:0007669"/>
    <property type="project" value="UniProtKB-KW"/>
</dbReference>
<feature type="transmembrane region" description="Helical" evidence="1">
    <location>
        <begin position="74"/>
        <end position="95"/>
    </location>
</feature>
<feature type="transmembrane region" description="Helical" evidence="1">
    <location>
        <begin position="35"/>
        <end position="53"/>
    </location>
</feature>
<feature type="transmembrane region" description="Helical" evidence="1">
    <location>
        <begin position="215"/>
        <end position="235"/>
    </location>
</feature>
<sequence length="363" mass="42360">MLYIKQLDTVRAIAAILVILTHWLPIPYIQYSGFVGVNIFFVLSGFLITRILFEHRNEAEESGISKLTVFKNFFFRRALRILPIYFLMVFMLYLFGSNVDPKTDSELIYLSTFTINFHFYNLKYFGDLTAQCWSLAVEEQFYLLWPWVILYINKKYLLHAILAFILIGTTSQFFINDFEYGYLPTYTCFDAFGLGALLSWVMVYRPHLLNKTYKVLHLLVILSALLLAGRLSGAIGVPMPIRTLVSVIALWVITYLMYKSQTNEIGFSFLFNNKLLLFMGKISYGLYLYHISLPYIVWAFAKYMKPYISSLADNYLFYVFANVSLLFLVPWLSWRFIEKPFLSLKKYFVYQKAATPTPARAAV</sequence>
<dbReference type="InterPro" id="IPR002656">
    <property type="entry name" value="Acyl_transf_3_dom"/>
</dbReference>
<dbReference type="Proteomes" id="UP001597369">
    <property type="component" value="Unassembled WGS sequence"/>
</dbReference>
<keyword evidence="1" id="KW-1133">Transmembrane helix</keyword>
<dbReference type="PANTHER" id="PTHR23028">
    <property type="entry name" value="ACETYLTRANSFERASE"/>
    <property type="match status" value="1"/>
</dbReference>
<keyword evidence="4" id="KW-1185">Reference proteome</keyword>
<feature type="transmembrane region" description="Helical" evidence="1">
    <location>
        <begin position="156"/>
        <end position="175"/>
    </location>
</feature>
<dbReference type="RefSeq" id="WP_229958952.1">
    <property type="nucleotide sequence ID" value="NZ_JAJJWI010000004.1"/>
</dbReference>
<accession>A0ABW4X292</accession>
<feature type="domain" description="Acyltransferase 3" evidence="2">
    <location>
        <begin position="5"/>
        <end position="328"/>
    </location>
</feature>
<keyword evidence="3" id="KW-0808">Transferase</keyword>
<feature type="transmembrane region" description="Helical" evidence="1">
    <location>
        <begin position="107"/>
        <end position="125"/>
    </location>
</feature>
<gene>
    <name evidence="3" type="ORF">ACFSKU_17165</name>
</gene>
<feature type="transmembrane region" description="Helical" evidence="1">
    <location>
        <begin position="12"/>
        <end position="29"/>
    </location>
</feature>